<dbReference type="NCBIfam" id="NF011531">
    <property type="entry name" value="PRK14971.1"/>
    <property type="match status" value="1"/>
</dbReference>
<comment type="catalytic activity">
    <reaction evidence="10 11">
        <text>DNA(n) + a 2'-deoxyribonucleoside 5'-triphosphate = DNA(n+1) + diphosphate</text>
        <dbReference type="Rhea" id="RHEA:22508"/>
        <dbReference type="Rhea" id="RHEA-COMP:17339"/>
        <dbReference type="Rhea" id="RHEA-COMP:17340"/>
        <dbReference type="ChEBI" id="CHEBI:33019"/>
        <dbReference type="ChEBI" id="CHEBI:61560"/>
        <dbReference type="ChEBI" id="CHEBI:173112"/>
        <dbReference type="EC" id="2.7.7.7"/>
    </reaction>
</comment>
<proteinExistence type="inferred from homology"/>
<keyword evidence="6 11" id="KW-0547">Nucleotide-binding</keyword>
<evidence type="ECO:0000256" key="4">
    <source>
        <dbReference type="ARBA" id="ARBA00022705"/>
    </source>
</evidence>
<evidence type="ECO:0000256" key="7">
    <source>
        <dbReference type="ARBA" id="ARBA00022833"/>
    </source>
</evidence>
<keyword evidence="8 11" id="KW-0067">ATP-binding</keyword>
<keyword evidence="4 11" id="KW-0235">DNA replication</keyword>
<dbReference type="Gene3D" id="1.20.272.10">
    <property type="match status" value="1"/>
</dbReference>
<evidence type="ECO:0000256" key="12">
    <source>
        <dbReference type="SAM" id="MobiDB-lite"/>
    </source>
</evidence>
<dbReference type="FunFam" id="3.40.50.300:FF:000014">
    <property type="entry name" value="DNA polymerase III subunit gamma/tau"/>
    <property type="match status" value="1"/>
</dbReference>
<keyword evidence="3 11" id="KW-0548">Nucleotidyltransferase</keyword>
<feature type="region of interest" description="Disordered" evidence="12">
    <location>
        <begin position="399"/>
        <end position="438"/>
    </location>
</feature>
<dbReference type="CDD" id="cd00009">
    <property type="entry name" value="AAA"/>
    <property type="match status" value="1"/>
</dbReference>
<comment type="subunit">
    <text evidence="11">DNA polymerase III contains a core (composed of alpha, epsilon and theta chains) that associates with a tau subunit. This core dimerizes to form the POLIII' complex. PolIII' associates with the gamma complex (composed of gamma, delta, delta', psi and chi chains) and with the beta chain to form the complete DNA polymerase III complex.</text>
</comment>
<organism evidence="14 15">
    <name type="scientific">Pedobacter quisquiliarum</name>
    <dbReference type="NCBI Taxonomy" id="1834438"/>
    <lineage>
        <taxon>Bacteria</taxon>
        <taxon>Pseudomonadati</taxon>
        <taxon>Bacteroidota</taxon>
        <taxon>Sphingobacteriia</taxon>
        <taxon>Sphingobacteriales</taxon>
        <taxon>Sphingobacteriaceae</taxon>
        <taxon>Pedobacter</taxon>
    </lineage>
</organism>
<dbReference type="InterPro" id="IPR045085">
    <property type="entry name" value="HLD_clamp_pol_III_gamma_tau"/>
</dbReference>
<dbReference type="NCBIfam" id="NF004046">
    <property type="entry name" value="PRK05563.1"/>
    <property type="match status" value="1"/>
</dbReference>
<dbReference type="InterPro" id="IPR008921">
    <property type="entry name" value="DNA_pol3_clamp-load_cplx_C"/>
</dbReference>
<name>A0A916U8Y5_9SPHI</name>
<evidence type="ECO:0000256" key="9">
    <source>
        <dbReference type="ARBA" id="ARBA00022932"/>
    </source>
</evidence>
<dbReference type="InterPro" id="IPR005790">
    <property type="entry name" value="DNA_polIII_delta"/>
</dbReference>
<evidence type="ECO:0000256" key="1">
    <source>
        <dbReference type="ARBA" id="ARBA00006360"/>
    </source>
</evidence>
<feature type="compositionally biased region" description="Polar residues" evidence="12">
    <location>
        <begin position="404"/>
        <end position="414"/>
    </location>
</feature>
<dbReference type="InterPro" id="IPR022754">
    <property type="entry name" value="DNA_pol_III_gamma-3"/>
</dbReference>
<dbReference type="InterPro" id="IPR012763">
    <property type="entry name" value="DNA_pol_III_sug/sutau_N"/>
</dbReference>
<dbReference type="Pfam" id="PF22608">
    <property type="entry name" value="DNAX_ATPase_lid"/>
    <property type="match status" value="1"/>
</dbReference>
<dbReference type="InterPro" id="IPR003593">
    <property type="entry name" value="AAA+_ATPase"/>
</dbReference>
<keyword evidence="15" id="KW-1185">Reference proteome</keyword>
<dbReference type="NCBIfam" id="TIGR02397">
    <property type="entry name" value="dnaX_nterm"/>
    <property type="match status" value="1"/>
</dbReference>
<evidence type="ECO:0000256" key="3">
    <source>
        <dbReference type="ARBA" id="ARBA00022695"/>
    </source>
</evidence>
<dbReference type="Pfam" id="PF12169">
    <property type="entry name" value="DNA_pol3_gamma3"/>
    <property type="match status" value="1"/>
</dbReference>
<dbReference type="GO" id="GO:0003677">
    <property type="term" value="F:DNA binding"/>
    <property type="evidence" value="ECO:0007669"/>
    <property type="project" value="InterPro"/>
</dbReference>
<dbReference type="GO" id="GO:0046872">
    <property type="term" value="F:metal ion binding"/>
    <property type="evidence" value="ECO:0007669"/>
    <property type="project" value="UniProtKB-KW"/>
</dbReference>
<dbReference type="SUPFAM" id="SSF52540">
    <property type="entry name" value="P-loop containing nucleoside triphosphate hydrolases"/>
    <property type="match status" value="1"/>
</dbReference>
<dbReference type="PRINTS" id="PR00300">
    <property type="entry name" value="CLPPROTEASEA"/>
</dbReference>
<dbReference type="NCBIfam" id="TIGR01128">
    <property type="entry name" value="holA"/>
    <property type="match status" value="1"/>
</dbReference>
<dbReference type="Proteomes" id="UP000651668">
    <property type="component" value="Unassembled WGS sequence"/>
</dbReference>
<accession>A0A916U8Y5</accession>
<dbReference type="RefSeq" id="WP_188626317.1">
    <property type="nucleotide sequence ID" value="NZ_BMIL01000004.1"/>
</dbReference>
<dbReference type="SUPFAM" id="SSF48019">
    <property type="entry name" value="post-AAA+ oligomerization domain-like"/>
    <property type="match status" value="1"/>
</dbReference>
<reference evidence="14" key="1">
    <citation type="journal article" date="2014" name="Int. J. Syst. Evol. Microbiol.">
        <title>Complete genome sequence of Corynebacterium casei LMG S-19264T (=DSM 44701T), isolated from a smear-ripened cheese.</title>
        <authorList>
            <consortium name="US DOE Joint Genome Institute (JGI-PGF)"/>
            <person name="Walter F."/>
            <person name="Albersmeier A."/>
            <person name="Kalinowski J."/>
            <person name="Ruckert C."/>
        </authorList>
    </citation>
    <scope>NUCLEOTIDE SEQUENCE</scope>
    <source>
        <strain evidence="14">CGMCC 1.15343</strain>
    </source>
</reference>
<dbReference type="InterPro" id="IPR027417">
    <property type="entry name" value="P-loop_NTPase"/>
</dbReference>
<gene>
    <name evidence="11" type="primary">dnaX</name>
    <name evidence="14" type="ORF">GCM10011387_15730</name>
</gene>
<evidence type="ECO:0000256" key="8">
    <source>
        <dbReference type="ARBA" id="ARBA00022840"/>
    </source>
</evidence>
<reference evidence="14" key="2">
    <citation type="submission" date="2020-09" db="EMBL/GenBank/DDBJ databases">
        <authorList>
            <person name="Sun Q."/>
            <person name="Zhou Y."/>
        </authorList>
    </citation>
    <scope>NUCLEOTIDE SEQUENCE</scope>
    <source>
        <strain evidence="14">CGMCC 1.15343</strain>
    </source>
</reference>
<sequence>MENFIVSARKYRPATFETVVGQHHITGTLKNAIKNNQLAQAFLFCGPRGVGKTTCARILAKTINCTNLTPEIEACGVCDSCVSFQTGHSFNFHELDAASNNSVDDIRSLIEQVRIPPQAGKYKIYIIDEVHMLSANAFNAFLKTLEEPPSYAIFILATTEKHKILPTILSRCQIFDFNRIQVDDISGLLNKIAVREQINVEADGLHIIAQKADGGLRDALSMFDQIVSYTNKNLTYKSVIDNLNILDYDYYFRLTDYLINADVSQALVLFDDILNNGFDGNNFINGLATHLRNLLVAKDPMTVKLLEVSENIKQKYLSQSQQIQVSFILTSLNLANQCDLSYKNSKNQRLQVELALIKMCHIPSVIQLAQMPKQATEALTDTDQLKKKTSVSAAASEITASDKAYNNTQQQDTQSFKEPEQKPQPTAAPSQPVASIPSVSIPLSKPEVPVGSSISAAIPSLTELASAAIPEPTAKPKAPQGSLSIKLNGNTAAAGTLIPSLTALTDMAGGVDDKEPKYIVGDDKEAFSYEQLLALWEAFTKKAFEAHKINFYTILKSNPPVLETPTQIKIGIENSAQESILQSEMVEFLNYLRSRLKNFDLTIVTEKVERKIQNRLYTSTEKYQYLVGKNPKLEEMRRRFNLDINP</sequence>
<evidence type="ECO:0000313" key="14">
    <source>
        <dbReference type="EMBL" id="GGC62992.1"/>
    </source>
</evidence>
<evidence type="ECO:0000256" key="10">
    <source>
        <dbReference type="ARBA" id="ARBA00049244"/>
    </source>
</evidence>
<dbReference type="PANTHER" id="PTHR11669:SF0">
    <property type="entry name" value="PROTEIN STICHEL-LIKE 2"/>
    <property type="match status" value="1"/>
</dbReference>
<evidence type="ECO:0000256" key="2">
    <source>
        <dbReference type="ARBA" id="ARBA00022679"/>
    </source>
</evidence>
<dbReference type="Pfam" id="PF13177">
    <property type="entry name" value="DNA_pol3_delta2"/>
    <property type="match status" value="1"/>
</dbReference>
<feature type="compositionally biased region" description="Polar residues" evidence="12">
    <location>
        <begin position="423"/>
        <end position="433"/>
    </location>
</feature>
<dbReference type="EC" id="2.7.7.7" evidence="11"/>
<comment type="caution">
    <text evidence="14">The sequence shown here is derived from an EMBL/GenBank/DDBJ whole genome shotgun (WGS) entry which is preliminary data.</text>
</comment>
<evidence type="ECO:0000313" key="15">
    <source>
        <dbReference type="Proteomes" id="UP000651668"/>
    </source>
</evidence>
<evidence type="ECO:0000256" key="5">
    <source>
        <dbReference type="ARBA" id="ARBA00022723"/>
    </source>
</evidence>
<evidence type="ECO:0000256" key="11">
    <source>
        <dbReference type="RuleBase" id="RU364063"/>
    </source>
</evidence>
<keyword evidence="9 11" id="KW-0239">DNA-directed DNA polymerase</keyword>
<evidence type="ECO:0000256" key="6">
    <source>
        <dbReference type="ARBA" id="ARBA00022741"/>
    </source>
</evidence>
<feature type="domain" description="AAA+ ATPase" evidence="13">
    <location>
        <begin position="38"/>
        <end position="181"/>
    </location>
</feature>
<keyword evidence="2 11" id="KW-0808">Transferase</keyword>
<dbReference type="GO" id="GO:0003887">
    <property type="term" value="F:DNA-directed DNA polymerase activity"/>
    <property type="evidence" value="ECO:0007669"/>
    <property type="project" value="UniProtKB-KW"/>
</dbReference>
<dbReference type="EMBL" id="BMIL01000004">
    <property type="protein sequence ID" value="GGC62992.1"/>
    <property type="molecule type" value="Genomic_DNA"/>
</dbReference>
<dbReference type="InterPro" id="IPR050238">
    <property type="entry name" value="DNA_Rep/Repair_Clamp_Loader"/>
</dbReference>
<dbReference type="Gene3D" id="1.10.8.60">
    <property type="match status" value="1"/>
</dbReference>
<comment type="function">
    <text evidence="11">DNA polymerase III is a complex, multichain enzyme responsible for most of the replicative synthesis in bacteria. This DNA polymerase also exhibits 3' to 5' exonuclease activity.</text>
</comment>
<keyword evidence="5" id="KW-0479">Metal-binding</keyword>
<dbReference type="GO" id="GO:0009360">
    <property type="term" value="C:DNA polymerase III complex"/>
    <property type="evidence" value="ECO:0007669"/>
    <property type="project" value="InterPro"/>
</dbReference>
<protein>
    <recommendedName>
        <fullName evidence="11">DNA polymerase III subunit gamma/tau</fullName>
        <ecNumber evidence="11">2.7.7.7</ecNumber>
    </recommendedName>
</protein>
<dbReference type="SMART" id="SM00382">
    <property type="entry name" value="AAA"/>
    <property type="match status" value="1"/>
</dbReference>
<dbReference type="InterPro" id="IPR001270">
    <property type="entry name" value="ClpA/B"/>
</dbReference>
<dbReference type="AlphaFoldDB" id="A0A916U8Y5"/>
<dbReference type="Gene3D" id="3.40.50.300">
    <property type="entry name" value="P-loop containing nucleotide triphosphate hydrolases"/>
    <property type="match status" value="1"/>
</dbReference>
<evidence type="ECO:0000259" key="13">
    <source>
        <dbReference type="SMART" id="SM00382"/>
    </source>
</evidence>
<dbReference type="PANTHER" id="PTHR11669">
    <property type="entry name" value="REPLICATION FACTOR C / DNA POLYMERASE III GAMMA-TAU SUBUNIT"/>
    <property type="match status" value="1"/>
</dbReference>
<keyword evidence="7" id="KW-0862">Zinc</keyword>
<dbReference type="CDD" id="cd18137">
    <property type="entry name" value="HLD_clamp_pol_III_gamma_tau"/>
    <property type="match status" value="1"/>
</dbReference>
<dbReference type="GO" id="GO:0005524">
    <property type="term" value="F:ATP binding"/>
    <property type="evidence" value="ECO:0007669"/>
    <property type="project" value="UniProtKB-KW"/>
</dbReference>
<comment type="similarity">
    <text evidence="1 11">Belongs to the DnaX/STICHEL family.</text>
</comment>
<dbReference type="FunFam" id="1.10.8.60:FF:000013">
    <property type="entry name" value="DNA polymerase III subunit gamma/tau"/>
    <property type="match status" value="1"/>
</dbReference>
<dbReference type="GO" id="GO:0006261">
    <property type="term" value="P:DNA-templated DNA replication"/>
    <property type="evidence" value="ECO:0007669"/>
    <property type="project" value="TreeGrafter"/>
</dbReference>